<name>A0A844FP10_9LACO</name>
<evidence type="ECO:0000313" key="8">
    <source>
        <dbReference type="EMBL" id="MST80330.1"/>
    </source>
</evidence>
<keyword evidence="5" id="KW-0804">Transcription</keyword>
<dbReference type="GO" id="GO:0003677">
    <property type="term" value="F:DNA binding"/>
    <property type="evidence" value="ECO:0007669"/>
    <property type="project" value="UniProtKB-KW"/>
</dbReference>
<dbReference type="InterPro" id="IPR013325">
    <property type="entry name" value="RNA_pol_sigma_r2"/>
</dbReference>
<dbReference type="PANTHER" id="PTHR43133:SF8">
    <property type="entry name" value="RNA POLYMERASE SIGMA FACTOR HI_1459-RELATED"/>
    <property type="match status" value="1"/>
</dbReference>
<proteinExistence type="inferred from homology"/>
<evidence type="ECO:0000256" key="2">
    <source>
        <dbReference type="ARBA" id="ARBA00023015"/>
    </source>
</evidence>
<dbReference type="Pfam" id="PF08281">
    <property type="entry name" value="Sigma70_r4_2"/>
    <property type="match status" value="1"/>
</dbReference>
<dbReference type="NCBIfam" id="TIGR02937">
    <property type="entry name" value="sigma70-ECF"/>
    <property type="match status" value="1"/>
</dbReference>
<sequence length="187" mass="21379">MRESEIIALFFARDEAALTSVQEDYGAYCSTIARNILADQEDVKECVNDTWLKAWETIPPNKPQSLLAYLGRITRNHAINMVRNQNRQKRAGNKYTVALDELGEAAAAADDNRELEGIGTSKLAEIINEFLEQLPKEKRIIFVRRYFYMDAVADIAASNGLTESSVKVSLMRMRRQLGRKLKEYRFI</sequence>
<evidence type="ECO:0000259" key="6">
    <source>
        <dbReference type="Pfam" id="PF04542"/>
    </source>
</evidence>
<evidence type="ECO:0000259" key="7">
    <source>
        <dbReference type="Pfam" id="PF08281"/>
    </source>
</evidence>
<keyword evidence="3" id="KW-0731">Sigma factor</keyword>
<dbReference type="SUPFAM" id="SSF88946">
    <property type="entry name" value="Sigma2 domain of RNA polymerase sigma factors"/>
    <property type="match status" value="1"/>
</dbReference>
<evidence type="ECO:0000313" key="9">
    <source>
        <dbReference type="Proteomes" id="UP000452141"/>
    </source>
</evidence>
<dbReference type="SUPFAM" id="SSF88659">
    <property type="entry name" value="Sigma3 and sigma4 domains of RNA polymerase sigma factors"/>
    <property type="match status" value="1"/>
</dbReference>
<dbReference type="InterPro" id="IPR013324">
    <property type="entry name" value="RNA_pol_sigma_r3/r4-like"/>
</dbReference>
<evidence type="ECO:0000256" key="3">
    <source>
        <dbReference type="ARBA" id="ARBA00023082"/>
    </source>
</evidence>
<evidence type="ECO:0000256" key="4">
    <source>
        <dbReference type="ARBA" id="ARBA00023125"/>
    </source>
</evidence>
<dbReference type="AlphaFoldDB" id="A0A844FP10"/>
<gene>
    <name evidence="8" type="ORF">FYJ61_07695</name>
</gene>
<keyword evidence="2" id="KW-0805">Transcription regulation</keyword>
<protein>
    <submittedName>
        <fullName evidence="8">Sigma-70 family RNA polymerase sigma factor</fullName>
    </submittedName>
</protein>
<evidence type="ECO:0000256" key="1">
    <source>
        <dbReference type="ARBA" id="ARBA00010641"/>
    </source>
</evidence>
<dbReference type="InterPro" id="IPR036388">
    <property type="entry name" value="WH-like_DNA-bd_sf"/>
</dbReference>
<organism evidence="8 9">
    <name type="scientific">Lactobacillus equicursoris</name>
    <dbReference type="NCBI Taxonomy" id="420645"/>
    <lineage>
        <taxon>Bacteria</taxon>
        <taxon>Bacillati</taxon>
        <taxon>Bacillota</taxon>
        <taxon>Bacilli</taxon>
        <taxon>Lactobacillales</taxon>
        <taxon>Lactobacillaceae</taxon>
        <taxon>Lactobacillus</taxon>
    </lineage>
</organism>
<dbReference type="GO" id="GO:0006352">
    <property type="term" value="P:DNA-templated transcription initiation"/>
    <property type="evidence" value="ECO:0007669"/>
    <property type="project" value="InterPro"/>
</dbReference>
<feature type="domain" description="RNA polymerase sigma factor 70 region 4 type 2" evidence="7">
    <location>
        <begin position="126"/>
        <end position="177"/>
    </location>
</feature>
<reference evidence="8 9" key="1">
    <citation type="submission" date="2019-08" db="EMBL/GenBank/DDBJ databases">
        <title>In-depth cultivation of the pig gut microbiome towards novel bacterial diversity and tailored functional studies.</title>
        <authorList>
            <person name="Wylensek D."/>
            <person name="Hitch T.C.A."/>
            <person name="Clavel T."/>
        </authorList>
    </citation>
    <scope>NUCLEOTIDE SEQUENCE [LARGE SCALE GENOMIC DNA]</scope>
    <source>
        <strain evidence="8 9">WCA-470BD-2E</strain>
    </source>
</reference>
<dbReference type="Proteomes" id="UP000452141">
    <property type="component" value="Unassembled WGS sequence"/>
</dbReference>
<keyword evidence="4" id="KW-0238">DNA-binding</keyword>
<dbReference type="InterPro" id="IPR039425">
    <property type="entry name" value="RNA_pol_sigma-70-like"/>
</dbReference>
<dbReference type="Gene3D" id="1.10.10.10">
    <property type="entry name" value="Winged helix-like DNA-binding domain superfamily/Winged helix DNA-binding domain"/>
    <property type="match status" value="1"/>
</dbReference>
<dbReference type="Pfam" id="PF04542">
    <property type="entry name" value="Sigma70_r2"/>
    <property type="match status" value="1"/>
</dbReference>
<dbReference type="InterPro" id="IPR013249">
    <property type="entry name" value="RNA_pol_sigma70_r4_t2"/>
</dbReference>
<dbReference type="InterPro" id="IPR014284">
    <property type="entry name" value="RNA_pol_sigma-70_dom"/>
</dbReference>
<accession>A0A844FP10</accession>
<comment type="caution">
    <text evidence="8">The sequence shown here is derived from an EMBL/GenBank/DDBJ whole genome shotgun (WGS) entry which is preliminary data.</text>
</comment>
<dbReference type="EMBL" id="VUMW01000025">
    <property type="protein sequence ID" value="MST80330.1"/>
    <property type="molecule type" value="Genomic_DNA"/>
</dbReference>
<dbReference type="InterPro" id="IPR007627">
    <property type="entry name" value="RNA_pol_sigma70_r2"/>
</dbReference>
<dbReference type="RefSeq" id="WP_008461859.1">
    <property type="nucleotide sequence ID" value="NZ_JAQYAR010000055.1"/>
</dbReference>
<dbReference type="GO" id="GO:0016987">
    <property type="term" value="F:sigma factor activity"/>
    <property type="evidence" value="ECO:0007669"/>
    <property type="project" value="UniProtKB-KW"/>
</dbReference>
<comment type="similarity">
    <text evidence="1">Belongs to the sigma-70 factor family. ECF subfamily.</text>
</comment>
<feature type="domain" description="RNA polymerase sigma-70 region 2" evidence="6">
    <location>
        <begin position="31"/>
        <end position="87"/>
    </location>
</feature>
<dbReference type="Gene3D" id="1.10.1740.10">
    <property type="match status" value="1"/>
</dbReference>
<dbReference type="PANTHER" id="PTHR43133">
    <property type="entry name" value="RNA POLYMERASE ECF-TYPE SIGMA FACTO"/>
    <property type="match status" value="1"/>
</dbReference>
<evidence type="ECO:0000256" key="5">
    <source>
        <dbReference type="ARBA" id="ARBA00023163"/>
    </source>
</evidence>